<organism evidence="2 3">
    <name type="scientific">Acanthamoeba castellanii (strain ATCC 30010 / Neff)</name>
    <dbReference type="NCBI Taxonomy" id="1257118"/>
    <lineage>
        <taxon>Eukaryota</taxon>
        <taxon>Amoebozoa</taxon>
        <taxon>Discosea</taxon>
        <taxon>Longamoebia</taxon>
        <taxon>Centramoebida</taxon>
        <taxon>Acanthamoebidae</taxon>
        <taxon>Acanthamoeba</taxon>
    </lineage>
</organism>
<dbReference type="EMBL" id="KB007908">
    <property type="protein sequence ID" value="ELR20859.1"/>
    <property type="molecule type" value="Genomic_DNA"/>
</dbReference>
<accession>L8H5R5</accession>
<dbReference type="AlphaFoldDB" id="L8H5R5"/>
<gene>
    <name evidence="2" type="ORF">ACA1_277900</name>
</gene>
<evidence type="ECO:0000256" key="1">
    <source>
        <dbReference type="SAM" id="Coils"/>
    </source>
</evidence>
<dbReference type="KEGG" id="acan:ACA1_277900"/>
<dbReference type="RefSeq" id="XP_004344602.1">
    <property type="nucleotide sequence ID" value="XM_004344552.1"/>
</dbReference>
<protein>
    <submittedName>
        <fullName evidence="2">Uncharacterized protein</fullName>
    </submittedName>
</protein>
<dbReference type="GeneID" id="14921731"/>
<dbReference type="OMA" id="KEQEQCQ"/>
<feature type="coiled-coil region" evidence="1">
    <location>
        <begin position="422"/>
        <end position="523"/>
    </location>
</feature>
<dbReference type="VEuPathDB" id="AmoebaDB:ACA1_277900"/>
<name>L8H5R5_ACACF</name>
<keyword evidence="1" id="KW-0175">Coiled coil</keyword>
<evidence type="ECO:0000313" key="3">
    <source>
        <dbReference type="Proteomes" id="UP000011083"/>
    </source>
</evidence>
<dbReference type="Gene3D" id="1.10.287.1490">
    <property type="match status" value="1"/>
</dbReference>
<dbReference type="STRING" id="1257118.L8H5R5"/>
<keyword evidence="3" id="KW-1185">Reference proteome</keyword>
<feature type="coiled-coil region" evidence="1">
    <location>
        <begin position="116"/>
        <end position="147"/>
    </location>
</feature>
<feature type="coiled-coil region" evidence="1">
    <location>
        <begin position="342"/>
        <end position="369"/>
    </location>
</feature>
<proteinExistence type="predicted"/>
<sequence>MRLLEHKLSKSEGIIRDQADCIAKYSERNVKLTTMLEHQQKLLSSLEFEVKTTQTMCNCIKETVTTFGERVQSANEDVSVTAKQMKLQEEAVASLEAEARLVLQWKTEHLKKLTELDESAKQRKRAIGQLEAALEQSKRTLSQSDQDKGRLQGQIAAEAEAMTKLTSKATHYRNSLKQVQSVLSQHQETVASLRAALEESTVKGNGLSQALKEQAETAERERDALLGQQADLTSQIEVLRCQVDTLSQSNDARNAEIASLNEQLRASEEQLERQQERYVRPLNGENNDLRASKGDLLAELQELKQWLDSSKEQTARLASERDEQALLILELQTESAEVRSLFEGEQAERKKAEEVAAEMRARLEHQQAATALVESDLGSLQAGSANMLHEVQLLRGELLDHEATKKRACDLESRLGAATSNLDALQKTVASAHEARARVEEELQAKTDEGRKLATLLDEARRNNEVLASAVRQEERKLEEIGDRLNMEQNRADEAFAQLSAERDAKERELKKQLQKLQETLHEKVP</sequence>
<reference evidence="2 3" key="1">
    <citation type="journal article" date="2013" name="Genome Biol.">
        <title>Genome of Acanthamoeba castellanii highlights extensive lateral gene transfer and early evolution of tyrosine kinase signaling.</title>
        <authorList>
            <person name="Clarke M."/>
            <person name="Lohan A.J."/>
            <person name="Liu B."/>
            <person name="Lagkouvardos I."/>
            <person name="Roy S."/>
            <person name="Zafar N."/>
            <person name="Bertelli C."/>
            <person name="Schilde C."/>
            <person name="Kianianmomeni A."/>
            <person name="Burglin T.R."/>
            <person name="Frech C."/>
            <person name="Turcotte B."/>
            <person name="Kopec K.O."/>
            <person name="Synnott J.M."/>
            <person name="Choo C."/>
            <person name="Paponov I."/>
            <person name="Finkler A."/>
            <person name="Soon Heng Tan C."/>
            <person name="Hutchins A.P."/>
            <person name="Weinmeier T."/>
            <person name="Rattei T."/>
            <person name="Chu J.S."/>
            <person name="Gimenez G."/>
            <person name="Irimia M."/>
            <person name="Rigden D.J."/>
            <person name="Fitzpatrick D.A."/>
            <person name="Lorenzo-Morales J."/>
            <person name="Bateman A."/>
            <person name="Chiu C.H."/>
            <person name="Tang P."/>
            <person name="Hegemann P."/>
            <person name="Fromm H."/>
            <person name="Raoult D."/>
            <person name="Greub G."/>
            <person name="Miranda-Saavedra D."/>
            <person name="Chen N."/>
            <person name="Nash P."/>
            <person name="Ginger M.L."/>
            <person name="Horn M."/>
            <person name="Schaap P."/>
            <person name="Caler L."/>
            <person name="Loftus B."/>
        </authorList>
    </citation>
    <scope>NUCLEOTIDE SEQUENCE [LARGE SCALE GENOMIC DNA]</scope>
    <source>
        <strain evidence="2 3">Neff</strain>
    </source>
</reference>
<dbReference type="Proteomes" id="UP000011083">
    <property type="component" value="Unassembled WGS sequence"/>
</dbReference>
<evidence type="ECO:0000313" key="2">
    <source>
        <dbReference type="EMBL" id="ELR20859.1"/>
    </source>
</evidence>
<feature type="coiled-coil region" evidence="1">
    <location>
        <begin position="176"/>
        <end position="277"/>
    </location>
</feature>